<dbReference type="Proteomes" id="UP000736164">
    <property type="component" value="Unassembled WGS sequence"/>
</dbReference>
<dbReference type="InterPro" id="IPR033214">
    <property type="entry name" value="AKIP1"/>
</dbReference>
<feature type="compositionally biased region" description="Basic and acidic residues" evidence="1">
    <location>
        <begin position="43"/>
        <end position="67"/>
    </location>
</feature>
<keyword evidence="4" id="KW-1185">Reference proteome</keyword>
<feature type="compositionally biased region" description="Basic and acidic residues" evidence="1">
    <location>
        <begin position="121"/>
        <end position="132"/>
    </location>
</feature>
<protein>
    <submittedName>
        <fullName evidence="2">AKIP1 protein</fullName>
    </submittedName>
</protein>
<accession>A0A8J7NIJ8</accession>
<feature type="region of interest" description="Disordered" evidence="1">
    <location>
        <begin position="110"/>
        <end position="132"/>
    </location>
</feature>
<sequence>MERRPTWLESSLDRSTRLGREVLARAQRRHIEWPRLRPSRQLRLREDSPSGKEEDRVGTGEEEQRHTKLDDAFETIMEFMAHTTHQCKYFYRSVSAAESSQTEVNHVRRYHAQRNSASKAQDSRRQEQRSSEDFHIEVAPGTYAITAGAQDTEKQTQLVQIGAGESVNLTFTL</sequence>
<comment type="caution">
    <text evidence="2">The sequence shown here is derived from an EMBL/GenBank/DDBJ whole genome shotgun (WGS) entry which is preliminary data.</text>
</comment>
<feature type="non-terminal residue" evidence="2">
    <location>
        <position position="173"/>
    </location>
</feature>
<reference evidence="2" key="1">
    <citation type="journal article" date="2021" name="Cell">
        <title>Tracing the genetic footprints of vertebrate landing in non-teleost ray-finned fishes.</title>
        <authorList>
            <person name="Bi X."/>
            <person name="Wang K."/>
            <person name="Yang L."/>
            <person name="Pan H."/>
            <person name="Jiang H."/>
            <person name="Wei Q."/>
            <person name="Fang M."/>
            <person name="Yu H."/>
            <person name="Zhu C."/>
            <person name="Cai Y."/>
            <person name="He Y."/>
            <person name="Gan X."/>
            <person name="Zeng H."/>
            <person name="Yu D."/>
            <person name="Zhu Y."/>
            <person name="Jiang H."/>
            <person name="Qiu Q."/>
            <person name="Yang H."/>
            <person name="Zhang Y.E."/>
            <person name="Wang W."/>
            <person name="Zhu M."/>
            <person name="He S."/>
            <person name="Zhang G."/>
        </authorList>
    </citation>
    <scope>NUCLEOTIDE SEQUENCE</scope>
    <source>
        <strain evidence="2">Allg_001</strain>
    </source>
</reference>
<dbReference type="Gene3D" id="2.60.40.1120">
    <property type="entry name" value="Carboxypeptidase-like, regulatory domain"/>
    <property type="match status" value="1"/>
</dbReference>
<organism evidence="2 4">
    <name type="scientific">Atractosteus spatula</name>
    <name type="common">Alligator gar</name>
    <name type="synonym">Lepisosteus spatula</name>
    <dbReference type="NCBI Taxonomy" id="7917"/>
    <lineage>
        <taxon>Eukaryota</taxon>
        <taxon>Metazoa</taxon>
        <taxon>Chordata</taxon>
        <taxon>Craniata</taxon>
        <taxon>Vertebrata</taxon>
        <taxon>Euteleostomi</taxon>
        <taxon>Actinopterygii</taxon>
        <taxon>Neopterygii</taxon>
        <taxon>Holostei</taxon>
        <taxon>Semionotiformes</taxon>
        <taxon>Lepisosteidae</taxon>
        <taxon>Atractosteus</taxon>
    </lineage>
</organism>
<dbReference type="EMBL" id="JAAWVO010007835">
    <property type="protein sequence ID" value="MBN3312688.1"/>
    <property type="molecule type" value="Genomic_DNA"/>
</dbReference>
<evidence type="ECO:0000313" key="2">
    <source>
        <dbReference type="EMBL" id="MBN3312688.1"/>
    </source>
</evidence>
<dbReference type="EMBL" id="JAAWVO010060412">
    <property type="protein sequence ID" value="MBN3322444.1"/>
    <property type="molecule type" value="Genomic_DNA"/>
</dbReference>
<proteinExistence type="predicted"/>
<dbReference type="PANTHER" id="PTHR14330:SF2">
    <property type="entry name" value="A-KINASE-INTERACTING PROTEIN 1"/>
    <property type="match status" value="1"/>
</dbReference>
<evidence type="ECO:0000313" key="4">
    <source>
        <dbReference type="Proteomes" id="UP000736164"/>
    </source>
</evidence>
<dbReference type="PANTHER" id="PTHR14330">
    <property type="entry name" value="A-KINASE-INTERACTING PROTEIN 1"/>
    <property type="match status" value="1"/>
</dbReference>
<evidence type="ECO:0000313" key="3">
    <source>
        <dbReference type="EMBL" id="MBN3322444.1"/>
    </source>
</evidence>
<dbReference type="GO" id="GO:1901222">
    <property type="term" value="P:regulation of non-canonical NF-kappaB signal transduction"/>
    <property type="evidence" value="ECO:0007669"/>
    <property type="project" value="InterPro"/>
</dbReference>
<evidence type="ECO:0000256" key="1">
    <source>
        <dbReference type="SAM" id="MobiDB-lite"/>
    </source>
</evidence>
<dbReference type="AlphaFoldDB" id="A0A8J7NIJ8"/>
<feature type="region of interest" description="Disordered" evidence="1">
    <location>
        <begin position="34"/>
        <end position="67"/>
    </location>
</feature>
<dbReference type="GO" id="GO:0005654">
    <property type="term" value="C:nucleoplasm"/>
    <property type="evidence" value="ECO:0007669"/>
    <property type="project" value="TreeGrafter"/>
</dbReference>
<gene>
    <name evidence="2" type="primary">Akip1_0</name>
    <name evidence="3" type="synonym">Akip1_1</name>
    <name evidence="2" type="ORF">GTO95_0000124</name>
    <name evidence="3" type="ORF">GTO95_0010701</name>
</gene>
<feature type="non-terminal residue" evidence="2">
    <location>
        <position position="1"/>
    </location>
</feature>
<name>A0A8J7NIJ8_ATRSP</name>